<sequence length="332" mass="36046">MFLARLRIASRCSSNGVLRSTYRSTLKSNIRLSGLNARYSTNPANFNDNNSYERLNKRRNELMGITVAAVITLGAVLYILPSKKNNKKASDEVIIQVTEVTNSDDGSNSPLIETPAVAEIEVDEPLAVPELEVAQNISSDDLDKDLIDIGESVVAEIVSDSVTGGQLETVTKITSPDHGSAVATIVEEAVDTENVNVDNDKSALELQAFEEEKLGETEEEAQHEGAVNPDTGEINWDCACLGGMAYGPCGEEFKEAFACFVYSEAEPKGIDCVEKFQAMQTCFRRYPDYYAEQLKDEDDATAEETDKTKTDASAPPAQSAQPENSSSESSEA</sequence>
<feature type="compositionally biased region" description="Low complexity" evidence="12">
    <location>
        <begin position="311"/>
        <end position="332"/>
    </location>
</feature>
<keyword evidence="13" id="KW-1133">Transmembrane helix</keyword>
<evidence type="ECO:0000256" key="9">
    <source>
        <dbReference type="ARBA" id="ARBA00023157"/>
    </source>
</evidence>
<feature type="region of interest" description="Disordered" evidence="12">
    <location>
        <begin position="294"/>
        <end position="332"/>
    </location>
</feature>
<dbReference type="EMBL" id="HE612857">
    <property type="protein sequence ID" value="CCE61857.1"/>
    <property type="molecule type" value="Genomic_DNA"/>
</dbReference>
<dbReference type="HOGENOM" id="CLU_842505_0_0_1"/>
<dbReference type="InterPro" id="IPR010625">
    <property type="entry name" value="CHCH"/>
</dbReference>
<dbReference type="PANTHER" id="PTHR21622:SF0">
    <property type="entry name" value="COILED-COIL-HELIX-COILED-COIL-HELIX DOMAIN CONTAINING 4"/>
    <property type="match status" value="1"/>
</dbReference>
<dbReference type="GO" id="GO:0015035">
    <property type="term" value="F:protein-disulfide reductase activity"/>
    <property type="evidence" value="ECO:0007669"/>
    <property type="project" value="InterPro"/>
</dbReference>
<evidence type="ECO:0000256" key="5">
    <source>
        <dbReference type="ARBA" id="ARBA00022927"/>
    </source>
</evidence>
<evidence type="ECO:0000256" key="3">
    <source>
        <dbReference type="ARBA" id="ARBA00013714"/>
    </source>
</evidence>
<proteinExistence type="predicted"/>
<dbReference type="PANTHER" id="PTHR21622">
    <property type="entry name" value="COILED-COIL-HELIX-COILED-COIL-HELIX DOMAIN CONTAINING 4"/>
    <property type="match status" value="1"/>
</dbReference>
<keyword evidence="9" id="KW-1015">Disulfide bond</keyword>
<dbReference type="STRING" id="1071381.G8BPC6"/>
<keyword evidence="8" id="KW-0496">Mitochondrion</keyword>
<dbReference type="RefSeq" id="XP_003684291.1">
    <property type="nucleotide sequence ID" value="XM_003684243.1"/>
</dbReference>
<evidence type="ECO:0000256" key="8">
    <source>
        <dbReference type="ARBA" id="ARBA00023128"/>
    </source>
</evidence>
<evidence type="ECO:0000256" key="10">
    <source>
        <dbReference type="ARBA" id="ARBA00023284"/>
    </source>
</evidence>
<evidence type="ECO:0000313" key="15">
    <source>
        <dbReference type="EMBL" id="CCE61857.1"/>
    </source>
</evidence>
<evidence type="ECO:0000256" key="4">
    <source>
        <dbReference type="ARBA" id="ARBA00022448"/>
    </source>
</evidence>
<evidence type="ECO:0000256" key="2">
    <source>
        <dbReference type="ARBA" id="ARBA00004164"/>
    </source>
</evidence>
<feature type="transmembrane region" description="Helical" evidence="13">
    <location>
        <begin position="62"/>
        <end position="80"/>
    </location>
</feature>
<evidence type="ECO:0000259" key="14">
    <source>
        <dbReference type="Pfam" id="PF06747"/>
    </source>
</evidence>
<accession>G8BPC6</accession>
<keyword evidence="10" id="KW-0676">Redox-active center</keyword>
<evidence type="ECO:0000313" key="16">
    <source>
        <dbReference type="Proteomes" id="UP000005666"/>
    </source>
</evidence>
<evidence type="ECO:0000256" key="13">
    <source>
        <dbReference type="SAM" id="Phobius"/>
    </source>
</evidence>
<gene>
    <name evidence="15" type="primary">TPHA0B01850</name>
    <name evidence="15" type="ordered locus">TPHA_0B01850</name>
</gene>
<name>G8BPC6_TETPH</name>
<evidence type="ECO:0000256" key="1">
    <source>
        <dbReference type="ARBA" id="ARBA00001973"/>
    </source>
</evidence>
<dbReference type="Gene3D" id="1.10.287.2900">
    <property type="match status" value="1"/>
</dbReference>
<dbReference type="GeneID" id="11535033"/>
<keyword evidence="13" id="KW-0812">Transmembrane</keyword>
<dbReference type="GO" id="GO:0045041">
    <property type="term" value="P:protein import into mitochondrial intermembrane space"/>
    <property type="evidence" value="ECO:0007669"/>
    <property type="project" value="InterPro"/>
</dbReference>
<dbReference type="Proteomes" id="UP000005666">
    <property type="component" value="Chromosome 2"/>
</dbReference>
<comment type="subcellular location">
    <subcellularLocation>
        <location evidence="2">Mitochondrion inner membrane</location>
        <topology evidence="2">Single-pass type II membrane protein</topology>
        <orientation evidence="2">Intermembrane side</orientation>
    </subcellularLocation>
</comment>
<evidence type="ECO:0000256" key="11">
    <source>
        <dbReference type="ARBA" id="ARBA00033150"/>
    </source>
</evidence>
<keyword evidence="4" id="KW-0813">Transport</keyword>
<keyword evidence="5" id="KW-0653">Protein transport</keyword>
<keyword evidence="13" id="KW-0472">Membrane</keyword>
<organism evidence="15 16">
    <name type="scientific">Tetrapisispora phaffii (strain ATCC 24235 / CBS 4417 / NBRC 1672 / NRRL Y-8282 / UCD 70-5)</name>
    <name type="common">Yeast</name>
    <name type="synonym">Fabospora phaffii</name>
    <dbReference type="NCBI Taxonomy" id="1071381"/>
    <lineage>
        <taxon>Eukaryota</taxon>
        <taxon>Fungi</taxon>
        <taxon>Dikarya</taxon>
        <taxon>Ascomycota</taxon>
        <taxon>Saccharomycotina</taxon>
        <taxon>Saccharomycetes</taxon>
        <taxon>Saccharomycetales</taxon>
        <taxon>Saccharomycetaceae</taxon>
        <taxon>Tetrapisispora</taxon>
    </lineage>
</organism>
<dbReference type="GO" id="GO:0005743">
    <property type="term" value="C:mitochondrial inner membrane"/>
    <property type="evidence" value="ECO:0007669"/>
    <property type="project" value="UniProtKB-SubCell"/>
</dbReference>
<protein>
    <recommendedName>
        <fullName evidence="3">Mitochondrial intermembrane space import and assembly protein 40</fullName>
    </recommendedName>
    <alternativeName>
        <fullName evidence="11">Mitochondrial import inner membrane translocase TIM40</fullName>
    </alternativeName>
</protein>
<dbReference type="eggNOG" id="KOG4149">
    <property type="taxonomic scope" value="Eukaryota"/>
</dbReference>
<dbReference type="AlphaFoldDB" id="G8BPC6"/>
<dbReference type="Pfam" id="PF06747">
    <property type="entry name" value="CHCH"/>
    <property type="match status" value="1"/>
</dbReference>
<keyword evidence="7" id="KW-0811">Translocation</keyword>
<dbReference type="PROSITE" id="PS51808">
    <property type="entry name" value="CHCH"/>
    <property type="match status" value="1"/>
</dbReference>
<dbReference type="KEGG" id="tpf:TPHA_0B01850"/>
<keyword evidence="16" id="KW-1185">Reference proteome</keyword>
<reference evidence="15 16" key="1">
    <citation type="journal article" date="2011" name="Proc. Natl. Acad. Sci. U.S.A.">
        <title>Evolutionary erosion of yeast sex chromosomes by mating-type switching accidents.</title>
        <authorList>
            <person name="Gordon J.L."/>
            <person name="Armisen D."/>
            <person name="Proux-Wera E."/>
            <person name="Oheigeartaigh S.S."/>
            <person name="Byrne K.P."/>
            <person name="Wolfe K.H."/>
        </authorList>
    </citation>
    <scope>NUCLEOTIDE SEQUENCE [LARGE SCALE GENOMIC DNA]</scope>
    <source>
        <strain evidence="16">ATCC 24235 / CBS 4417 / NBRC 1672 / NRRL Y-8282 / UCD 70-5</strain>
    </source>
</reference>
<dbReference type="InterPro" id="IPR039289">
    <property type="entry name" value="CHCHD4"/>
</dbReference>
<evidence type="ECO:0000256" key="7">
    <source>
        <dbReference type="ARBA" id="ARBA00023010"/>
    </source>
</evidence>
<feature type="domain" description="CHCH" evidence="14">
    <location>
        <begin position="249"/>
        <end position="285"/>
    </location>
</feature>
<evidence type="ECO:0000256" key="6">
    <source>
        <dbReference type="ARBA" id="ARBA00023002"/>
    </source>
</evidence>
<dbReference type="OrthoDB" id="7481291at2759"/>
<keyword evidence="6" id="KW-0560">Oxidoreductase</keyword>
<comment type="cofactor">
    <cofactor evidence="1">
        <name>Cu(2+)</name>
        <dbReference type="ChEBI" id="CHEBI:29036"/>
    </cofactor>
</comment>
<dbReference type="GO" id="GO:0005758">
    <property type="term" value="C:mitochondrial intermembrane space"/>
    <property type="evidence" value="ECO:0007669"/>
    <property type="project" value="TreeGrafter"/>
</dbReference>
<evidence type="ECO:0000256" key="12">
    <source>
        <dbReference type="SAM" id="MobiDB-lite"/>
    </source>
</evidence>